<sequence>MPVCMPWQYRFERLIAII</sequence>
<name>A0A0E9U068_ANGAN</name>
<dbReference type="AlphaFoldDB" id="A0A0E9U068"/>
<organism evidence="1">
    <name type="scientific">Anguilla anguilla</name>
    <name type="common">European freshwater eel</name>
    <name type="synonym">Muraena anguilla</name>
    <dbReference type="NCBI Taxonomy" id="7936"/>
    <lineage>
        <taxon>Eukaryota</taxon>
        <taxon>Metazoa</taxon>
        <taxon>Chordata</taxon>
        <taxon>Craniata</taxon>
        <taxon>Vertebrata</taxon>
        <taxon>Euteleostomi</taxon>
        <taxon>Actinopterygii</taxon>
        <taxon>Neopterygii</taxon>
        <taxon>Teleostei</taxon>
        <taxon>Anguilliformes</taxon>
        <taxon>Anguillidae</taxon>
        <taxon>Anguilla</taxon>
    </lineage>
</organism>
<reference evidence="1" key="2">
    <citation type="journal article" date="2015" name="Fish Shellfish Immunol.">
        <title>Early steps in the European eel (Anguilla anguilla)-Vibrio vulnificus interaction in the gills: Role of the RtxA13 toxin.</title>
        <authorList>
            <person name="Callol A."/>
            <person name="Pajuelo D."/>
            <person name="Ebbesson L."/>
            <person name="Teles M."/>
            <person name="MacKenzie S."/>
            <person name="Amaro C."/>
        </authorList>
    </citation>
    <scope>NUCLEOTIDE SEQUENCE</scope>
</reference>
<evidence type="ECO:0000313" key="1">
    <source>
        <dbReference type="EMBL" id="JAH59196.1"/>
    </source>
</evidence>
<protein>
    <submittedName>
        <fullName evidence="1">Uncharacterized protein</fullName>
    </submittedName>
</protein>
<accession>A0A0E9U068</accession>
<proteinExistence type="predicted"/>
<dbReference type="EMBL" id="GBXM01049381">
    <property type="protein sequence ID" value="JAH59196.1"/>
    <property type="molecule type" value="Transcribed_RNA"/>
</dbReference>
<reference evidence="1" key="1">
    <citation type="submission" date="2014-11" db="EMBL/GenBank/DDBJ databases">
        <authorList>
            <person name="Amaro Gonzalez C."/>
        </authorList>
    </citation>
    <scope>NUCLEOTIDE SEQUENCE</scope>
</reference>